<dbReference type="AlphaFoldDB" id="J3K0C1"/>
<dbReference type="VEuPathDB" id="FungiDB:CIMG_13494"/>
<dbReference type="EMBL" id="GG704915">
    <property type="protein sequence ID" value="EAS27279.3"/>
    <property type="molecule type" value="Genomic_DNA"/>
</dbReference>
<feature type="region of interest" description="Disordered" evidence="1">
    <location>
        <begin position="19"/>
        <end position="80"/>
    </location>
</feature>
<evidence type="ECO:0000256" key="1">
    <source>
        <dbReference type="SAM" id="MobiDB-lite"/>
    </source>
</evidence>
<gene>
    <name evidence="2" type="ORF">CIMG_13494</name>
</gene>
<keyword evidence="3" id="KW-1185">Reference proteome</keyword>
<feature type="compositionally biased region" description="Basic and acidic residues" evidence="1">
    <location>
        <begin position="49"/>
        <end position="61"/>
    </location>
</feature>
<name>J3K0C1_COCIM</name>
<reference evidence="3" key="1">
    <citation type="journal article" date="2009" name="Genome Res.">
        <title>Comparative genomic analyses of the human fungal pathogens Coccidioides and their relatives.</title>
        <authorList>
            <person name="Sharpton T.J."/>
            <person name="Stajich J.E."/>
            <person name="Rounsley S.D."/>
            <person name="Gardner M.J."/>
            <person name="Wortman J.R."/>
            <person name="Jordar V.S."/>
            <person name="Maiti R."/>
            <person name="Kodira C.D."/>
            <person name="Neafsey D.E."/>
            <person name="Zeng Q."/>
            <person name="Hung C.-Y."/>
            <person name="McMahan C."/>
            <person name="Muszewska A."/>
            <person name="Grynberg M."/>
            <person name="Mandel M.A."/>
            <person name="Kellner E.M."/>
            <person name="Barker B.M."/>
            <person name="Galgiani J.N."/>
            <person name="Orbach M.J."/>
            <person name="Kirkland T.N."/>
            <person name="Cole G.T."/>
            <person name="Henn M.R."/>
            <person name="Birren B.W."/>
            <person name="Taylor J.W."/>
        </authorList>
    </citation>
    <scope>NUCLEOTIDE SEQUENCE [LARGE SCALE GENOMIC DNA]</scope>
    <source>
        <strain evidence="3">RS</strain>
    </source>
</reference>
<evidence type="ECO:0000313" key="2">
    <source>
        <dbReference type="EMBL" id="EAS27279.3"/>
    </source>
</evidence>
<dbReference type="Proteomes" id="UP000001261">
    <property type="component" value="Unassembled WGS sequence"/>
</dbReference>
<dbReference type="RefSeq" id="XP_001238862.2">
    <property type="nucleotide sequence ID" value="XM_001238861.2"/>
</dbReference>
<accession>J3K0C1</accession>
<dbReference type="KEGG" id="cim:CIMG_13494"/>
<sequence length="113" mass="12715">MISQIIDNDIMKKIWQMLDNETSDKPDSEQSLQHADPPENKTLTEITEDDLKISDSPHESLQDSASPVRVLTPSTPPTVELEHMDLDDSLLIDLDSLLSSDKTDDNDKKNNLN</sequence>
<dbReference type="InParanoid" id="J3K0C1"/>
<proteinExistence type="predicted"/>
<evidence type="ECO:0000313" key="3">
    <source>
        <dbReference type="Proteomes" id="UP000001261"/>
    </source>
</evidence>
<protein>
    <submittedName>
        <fullName evidence="2">Uncharacterized protein</fullName>
    </submittedName>
</protein>
<dbReference type="GeneID" id="24165121"/>
<reference evidence="3" key="2">
    <citation type="journal article" date="2010" name="Genome Res.">
        <title>Population genomic sequencing of Coccidioides fungi reveals recent hybridization and transposon control.</title>
        <authorList>
            <person name="Neafsey D.E."/>
            <person name="Barker B.M."/>
            <person name="Sharpton T.J."/>
            <person name="Stajich J.E."/>
            <person name="Park D.J."/>
            <person name="Whiston E."/>
            <person name="Hung C.-Y."/>
            <person name="McMahan C."/>
            <person name="White J."/>
            <person name="Sykes S."/>
            <person name="Heiman D."/>
            <person name="Young S."/>
            <person name="Zeng Q."/>
            <person name="Abouelleil A."/>
            <person name="Aftuck L."/>
            <person name="Bessette D."/>
            <person name="Brown A."/>
            <person name="FitzGerald M."/>
            <person name="Lui A."/>
            <person name="Macdonald J.P."/>
            <person name="Priest M."/>
            <person name="Orbach M.J."/>
            <person name="Galgiani J.N."/>
            <person name="Kirkland T.N."/>
            <person name="Cole G.T."/>
            <person name="Birren B.W."/>
            <person name="Henn M.R."/>
            <person name="Taylor J.W."/>
            <person name="Rounsley S.D."/>
        </authorList>
    </citation>
    <scope>GENOME REANNOTATION</scope>
    <source>
        <strain evidence="3">RS</strain>
    </source>
</reference>
<organism evidence="2 3">
    <name type="scientific">Coccidioides immitis (strain RS)</name>
    <name type="common">Valley fever fungus</name>
    <dbReference type="NCBI Taxonomy" id="246410"/>
    <lineage>
        <taxon>Eukaryota</taxon>
        <taxon>Fungi</taxon>
        <taxon>Dikarya</taxon>
        <taxon>Ascomycota</taxon>
        <taxon>Pezizomycotina</taxon>
        <taxon>Eurotiomycetes</taxon>
        <taxon>Eurotiomycetidae</taxon>
        <taxon>Onygenales</taxon>
        <taxon>Onygenaceae</taxon>
        <taxon>Coccidioides</taxon>
    </lineage>
</organism>